<reference evidence="1" key="2">
    <citation type="journal article" date="2015" name="Fish Shellfish Immunol.">
        <title>Early steps in the European eel (Anguilla anguilla)-Vibrio vulnificus interaction in the gills: Role of the RtxA13 toxin.</title>
        <authorList>
            <person name="Callol A."/>
            <person name="Pajuelo D."/>
            <person name="Ebbesson L."/>
            <person name="Teles M."/>
            <person name="MacKenzie S."/>
            <person name="Amaro C."/>
        </authorList>
    </citation>
    <scope>NUCLEOTIDE SEQUENCE</scope>
</reference>
<proteinExistence type="predicted"/>
<dbReference type="AlphaFoldDB" id="A0A0E9VEV7"/>
<sequence>MLMQLSYPEVCLPGEVQQTLRRTNKRIFMKPEHVTSLHGSPPILQSIYSVW</sequence>
<protein>
    <submittedName>
        <fullName evidence="1">Uncharacterized protein</fullName>
    </submittedName>
</protein>
<dbReference type="EMBL" id="GBXM01032041">
    <property type="protein sequence ID" value="JAH76536.1"/>
    <property type="molecule type" value="Transcribed_RNA"/>
</dbReference>
<evidence type="ECO:0000313" key="1">
    <source>
        <dbReference type="EMBL" id="JAH76536.1"/>
    </source>
</evidence>
<reference evidence="1" key="1">
    <citation type="submission" date="2014-11" db="EMBL/GenBank/DDBJ databases">
        <authorList>
            <person name="Amaro Gonzalez C."/>
        </authorList>
    </citation>
    <scope>NUCLEOTIDE SEQUENCE</scope>
</reference>
<name>A0A0E9VEV7_ANGAN</name>
<organism evidence="1">
    <name type="scientific">Anguilla anguilla</name>
    <name type="common">European freshwater eel</name>
    <name type="synonym">Muraena anguilla</name>
    <dbReference type="NCBI Taxonomy" id="7936"/>
    <lineage>
        <taxon>Eukaryota</taxon>
        <taxon>Metazoa</taxon>
        <taxon>Chordata</taxon>
        <taxon>Craniata</taxon>
        <taxon>Vertebrata</taxon>
        <taxon>Euteleostomi</taxon>
        <taxon>Actinopterygii</taxon>
        <taxon>Neopterygii</taxon>
        <taxon>Teleostei</taxon>
        <taxon>Anguilliformes</taxon>
        <taxon>Anguillidae</taxon>
        <taxon>Anguilla</taxon>
    </lineage>
</organism>
<accession>A0A0E9VEV7</accession>